<dbReference type="PROSITE" id="PS50931">
    <property type="entry name" value="HTH_LYSR"/>
    <property type="match status" value="1"/>
</dbReference>
<dbReference type="SUPFAM" id="SSF46785">
    <property type="entry name" value="Winged helix' DNA-binding domain"/>
    <property type="match status" value="1"/>
</dbReference>
<dbReference type="PANTHER" id="PTHR30346">
    <property type="entry name" value="TRANSCRIPTIONAL DUAL REGULATOR HCAR-RELATED"/>
    <property type="match status" value="1"/>
</dbReference>
<evidence type="ECO:0000256" key="2">
    <source>
        <dbReference type="ARBA" id="ARBA00023015"/>
    </source>
</evidence>
<evidence type="ECO:0000313" key="6">
    <source>
        <dbReference type="EMBL" id="CAA0102756.1"/>
    </source>
</evidence>
<evidence type="ECO:0000256" key="1">
    <source>
        <dbReference type="ARBA" id="ARBA00009437"/>
    </source>
</evidence>
<dbReference type="InterPro" id="IPR005119">
    <property type="entry name" value="LysR_subst-bd"/>
</dbReference>
<dbReference type="EMBL" id="CACSAS010000001">
    <property type="protein sequence ID" value="CAA0102756.1"/>
    <property type="molecule type" value="Genomic_DNA"/>
</dbReference>
<dbReference type="Gene3D" id="3.40.190.10">
    <property type="entry name" value="Periplasmic binding protein-like II"/>
    <property type="match status" value="2"/>
</dbReference>
<dbReference type="Pfam" id="PF03466">
    <property type="entry name" value="LysR_substrate"/>
    <property type="match status" value="1"/>
</dbReference>
<gene>
    <name evidence="6" type="primary">gltC_4</name>
    <name evidence="6" type="ORF">STARVERO_02931</name>
</gene>
<dbReference type="AlphaFoldDB" id="A0A5S9PG54"/>
<organism evidence="6 7">
    <name type="scientific">Starkeya nomas</name>
    <dbReference type="NCBI Taxonomy" id="2666134"/>
    <lineage>
        <taxon>Bacteria</taxon>
        <taxon>Pseudomonadati</taxon>
        <taxon>Pseudomonadota</taxon>
        <taxon>Alphaproteobacteria</taxon>
        <taxon>Hyphomicrobiales</taxon>
        <taxon>Xanthobacteraceae</taxon>
        <taxon>Starkeya</taxon>
    </lineage>
</organism>
<dbReference type="GO" id="GO:0003677">
    <property type="term" value="F:DNA binding"/>
    <property type="evidence" value="ECO:0007669"/>
    <property type="project" value="UniProtKB-KW"/>
</dbReference>
<evidence type="ECO:0000259" key="5">
    <source>
        <dbReference type="PROSITE" id="PS50931"/>
    </source>
</evidence>
<dbReference type="InterPro" id="IPR036390">
    <property type="entry name" value="WH_DNA-bd_sf"/>
</dbReference>
<dbReference type="GO" id="GO:0003700">
    <property type="term" value="F:DNA-binding transcription factor activity"/>
    <property type="evidence" value="ECO:0007669"/>
    <property type="project" value="InterPro"/>
</dbReference>
<keyword evidence="3" id="KW-0238">DNA-binding</keyword>
<keyword evidence="4" id="KW-0804">Transcription</keyword>
<dbReference type="FunFam" id="1.10.10.10:FF:000001">
    <property type="entry name" value="LysR family transcriptional regulator"/>
    <property type="match status" value="1"/>
</dbReference>
<dbReference type="CDD" id="cd08414">
    <property type="entry name" value="PBP2_LTTR_aromatics_like"/>
    <property type="match status" value="1"/>
</dbReference>
<dbReference type="GO" id="GO:0032993">
    <property type="term" value="C:protein-DNA complex"/>
    <property type="evidence" value="ECO:0007669"/>
    <property type="project" value="TreeGrafter"/>
</dbReference>
<proteinExistence type="inferred from homology"/>
<reference evidence="6 7" key="1">
    <citation type="submission" date="2019-12" db="EMBL/GenBank/DDBJ databases">
        <authorList>
            <person name="Reyes-Prieto M."/>
        </authorList>
    </citation>
    <scope>NUCLEOTIDE SEQUENCE [LARGE SCALE GENOMIC DNA]</scope>
    <source>
        <strain evidence="6">HF14-78462</strain>
    </source>
</reference>
<name>A0A5S9PG54_9HYPH</name>
<keyword evidence="2" id="KW-0805">Transcription regulation</keyword>
<dbReference type="SUPFAM" id="SSF53850">
    <property type="entry name" value="Periplasmic binding protein-like II"/>
    <property type="match status" value="1"/>
</dbReference>
<dbReference type="Pfam" id="PF00126">
    <property type="entry name" value="HTH_1"/>
    <property type="match status" value="1"/>
</dbReference>
<dbReference type="InterPro" id="IPR000847">
    <property type="entry name" value="LysR_HTH_N"/>
</dbReference>
<feature type="domain" description="HTH lysR-type" evidence="5">
    <location>
        <begin position="17"/>
        <end position="74"/>
    </location>
</feature>
<dbReference type="PANTHER" id="PTHR30346:SF0">
    <property type="entry name" value="HCA OPERON TRANSCRIPTIONAL ACTIVATOR HCAR"/>
    <property type="match status" value="1"/>
</dbReference>
<sequence length="328" mass="36174">MCEVPLSPSLTQMPNAIALRHLRYFVAATEEGSFRKAALSLSVQESSVSRRIRNLEDQIGASLFHRHSSGVALTVAGERFLPAARKALRTLTEGTRDIQVIARGDLGSVRIGIFSSLASGFLADLFQAYGTNHVQVRMDFIDGSPADHLSAIRRLEIDVAFLTGTSKRPDYDSAELWSEKVFVALPEHHHLTAKTEVKWTDLTDSTFIVSDAPPGQEIHDFLVMRLAELGHHPQIEPQRVGRDNLLPLVAFGRGLTVTSESTTAACFPGVAYRPIQGERLPFCAVWSPRNDNPAFRRLLSLAKHLSKSKISRQTNFGAWPSQNPGLSQ</sequence>
<protein>
    <submittedName>
        <fullName evidence="6">HTH-type transcriptional regulator GltC</fullName>
    </submittedName>
</protein>
<keyword evidence="7" id="KW-1185">Reference proteome</keyword>
<evidence type="ECO:0000313" key="7">
    <source>
        <dbReference type="Proteomes" id="UP000433050"/>
    </source>
</evidence>
<dbReference type="PRINTS" id="PR00039">
    <property type="entry name" value="HTHLYSR"/>
</dbReference>
<dbReference type="Gene3D" id="1.10.10.10">
    <property type="entry name" value="Winged helix-like DNA-binding domain superfamily/Winged helix DNA-binding domain"/>
    <property type="match status" value="1"/>
</dbReference>
<comment type="similarity">
    <text evidence="1">Belongs to the LysR transcriptional regulatory family.</text>
</comment>
<evidence type="ECO:0000256" key="3">
    <source>
        <dbReference type="ARBA" id="ARBA00023125"/>
    </source>
</evidence>
<evidence type="ECO:0000256" key="4">
    <source>
        <dbReference type="ARBA" id="ARBA00023163"/>
    </source>
</evidence>
<accession>A0A5S9PG54</accession>
<dbReference type="InterPro" id="IPR036388">
    <property type="entry name" value="WH-like_DNA-bd_sf"/>
</dbReference>
<dbReference type="Proteomes" id="UP000433050">
    <property type="component" value="Unassembled WGS sequence"/>
</dbReference>